<accession>A0A0K2B388</accession>
<proteinExistence type="predicted"/>
<evidence type="ECO:0000256" key="1">
    <source>
        <dbReference type="SAM" id="MobiDB-lite"/>
    </source>
</evidence>
<organism evidence="2 3">
    <name type="scientific">Streptomyces ambofaciens (strain ATCC 23877 / 3486 / DSM 40053 / JCM 4204 / NBRC 12836 / NRRL B-2516)</name>
    <dbReference type="NCBI Taxonomy" id="278992"/>
    <lineage>
        <taxon>Bacteria</taxon>
        <taxon>Bacillati</taxon>
        <taxon>Actinomycetota</taxon>
        <taxon>Actinomycetes</taxon>
        <taxon>Kitasatosporales</taxon>
        <taxon>Streptomycetaceae</taxon>
        <taxon>Streptomyces</taxon>
    </lineage>
</organism>
<feature type="compositionally biased region" description="Basic and acidic residues" evidence="1">
    <location>
        <begin position="38"/>
        <end position="47"/>
    </location>
</feature>
<gene>
    <name evidence="2" type="ORF">SAM23877_6571</name>
</gene>
<dbReference type="Proteomes" id="UP000061018">
    <property type="component" value="Chromosome"/>
</dbReference>
<dbReference type="AlphaFoldDB" id="A0A0K2B388"/>
<reference evidence="3" key="1">
    <citation type="journal article" date="2015" name="J. Biotechnol.">
        <title>Complete genome sequence of Streptomyces ambofaciens ATCC 23877, the spiramycin producer.</title>
        <authorList>
            <person name="Thibessard A."/>
            <person name="Haas D."/>
            <person name="Gerbaud C."/>
            <person name="Aigle B."/>
            <person name="Lautru S."/>
            <person name="Pernodet J.L."/>
            <person name="Leblond P."/>
        </authorList>
    </citation>
    <scope>NUCLEOTIDE SEQUENCE [LARGE SCALE GENOMIC DNA]</scope>
    <source>
        <strain evidence="3">ATCC 23877 / 3486 / DSM 40053 / JCM 4204 / NBRC 12836 / NRRL B-2516</strain>
    </source>
</reference>
<name>A0A0K2B388_STRA7</name>
<dbReference type="EMBL" id="CP012382">
    <property type="protein sequence ID" value="AKZ59616.1"/>
    <property type="molecule type" value="Genomic_DNA"/>
</dbReference>
<dbReference type="KEGG" id="samb:SAM23877_6571"/>
<evidence type="ECO:0000313" key="2">
    <source>
        <dbReference type="EMBL" id="AKZ59616.1"/>
    </source>
</evidence>
<evidence type="ECO:0000313" key="3">
    <source>
        <dbReference type="Proteomes" id="UP000061018"/>
    </source>
</evidence>
<feature type="region of interest" description="Disordered" evidence="1">
    <location>
        <begin position="38"/>
        <end position="60"/>
    </location>
</feature>
<protein>
    <submittedName>
        <fullName evidence="2">Uncharacterized protein</fullName>
    </submittedName>
</protein>
<sequence>MLDRAAPSALPPLEIRDVAYIIGLFGRLRTFSRNIRGRQTDSARRDGVQLPRAELAHKRT</sequence>